<reference evidence="2 3" key="1">
    <citation type="submission" date="2019-08" db="EMBL/GenBank/DDBJ databases">
        <title>Genome sequence of Gelidibacter salicanalis IC162T.</title>
        <authorList>
            <person name="Bowman J.P."/>
        </authorList>
    </citation>
    <scope>NUCLEOTIDE SEQUENCE [LARGE SCALE GENOMIC DNA]</scope>
    <source>
        <strain evidence="2 3">IC162</strain>
    </source>
</reference>
<comment type="caution">
    <text evidence="2">The sequence shown here is derived from an EMBL/GenBank/DDBJ whole genome shotgun (WGS) entry which is preliminary data.</text>
</comment>
<dbReference type="PROSITE" id="PS51257">
    <property type="entry name" value="PROKAR_LIPOPROTEIN"/>
    <property type="match status" value="1"/>
</dbReference>
<feature type="signal peptide" evidence="1">
    <location>
        <begin position="1"/>
        <end position="22"/>
    </location>
</feature>
<name>A0A5C7AG08_9FLAO</name>
<proteinExistence type="predicted"/>
<dbReference type="RefSeq" id="WP_146893683.1">
    <property type="nucleotide sequence ID" value="NZ_VORX01000006.1"/>
</dbReference>
<gene>
    <name evidence="2" type="ORF">ES711_12715</name>
</gene>
<feature type="chain" id="PRO_5022814387" description="Lipoprotein" evidence="1">
    <location>
        <begin position="23"/>
        <end position="174"/>
    </location>
</feature>
<organism evidence="2 3">
    <name type="scientific">Gelidibacter salicanalis</name>
    <dbReference type="NCBI Taxonomy" id="291193"/>
    <lineage>
        <taxon>Bacteria</taxon>
        <taxon>Pseudomonadati</taxon>
        <taxon>Bacteroidota</taxon>
        <taxon>Flavobacteriia</taxon>
        <taxon>Flavobacteriales</taxon>
        <taxon>Flavobacteriaceae</taxon>
        <taxon>Gelidibacter</taxon>
    </lineage>
</organism>
<keyword evidence="3" id="KW-1185">Reference proteome</keyword>
<evidence type="ECO:0008006" key="4">
    <source>
        <dbReference type="Google" id="ProtNLM"/>
    </source>
</evidence>
<dbReference type="EMBL" id="VORX01000006">
    <property type="protein sequence ID" value="TXE06809.1"/>
    <property type="molecule type" value="Genomic_DNA"/>
</dbReference>
<keyword evidence="1" id="KW-0732">Signal</keyword>
<evidence type="ECO:0000256" key="1">
    <source>
        <dbReference type="SAM" id="SignalP"/>
    </source>
</evidence>
<accession>A0A5C7AG08</accession>
<protein>
    <recommendedName>
        <fullName evidence="4">Lipoprotein</fullName>
    </recommendedName>
</protein>
<dbReference type="AlphaFoldDB" id="A0A5C7AG08"/>
<dbReference type="OrthoDB" id="1357614at2"/>
<sequence>MKKSFSLILPLLVFGLMSSCSSTDDGPCTKMMPIEHYKIVNNQFETYNVTEEVACDFVAPETTGPLPLKNFTYEVIYFTFIPDTSQKTSQLKFEIKLNNPNGYSVEGLAFLTTKASGDSFEYYGNYSKLASISCNKIAANSSCILTFDQEYPLNPEVETPTSMSLVNVTYLVAN</sequence>
<evidence type="ECO:0000313" key="3">
    <source>
        <dbReference type="Proteomes" id="UP000321734"/>
    </source>
</evidence>
<dbReference type="Proteomes" id="UP000321734">
    <property type="component" value="Unassembled WGS sequence"/>
</dbReference>
<evidence type="ECO:0000313" key="2">
    <source>
        <dbReference type="EMBL" id="TXE06809.1"/>
    </source>
</evidence>